<evidence type="ECO:0000313" key="4">
    <source>
        <dbReference type="Proteomes" id="UP000006039"/>
    </source>
</evidence>
<dbReference type="EMBL" id="GL385406">
    <property type="protein sequence ID" value="EJT69056.1"/>
    <property type="molecule type" value="Genomic_DNA"/>
</dbReference>
<evidence type="ECO:0000313" key="3">
    <source>
        <dbReference type="EnsemblFungi" id="EJT69056"/>
    </source>
</evidence>
<reference evidence="3" key="5">
    <citation type="submission" date="2018-04" db="UniProtKB">
        <authorList>
            <consortium name="EnsemblFungi"/>
        </authorList>
    </citation>
    <scope>IDENTIFICATION</scope>
    <source>
        <strain evidence="3">R3-111a-1</strain>
    </source>
</reference>
<evidence type="ECO:0000256" key="1">
    <source>
        <dbReference type="SAM" id="MobiDB-lite"/>
    </source>
</evidence>
<evidence type="ECO:0000313" key="2">
    <source>
        <dbReference type="EMBL" id="EJT69056.1"/>
    </source>
</evidence>
<reference evidence="2" key="3">
    <citation type="submission" date="2010-09" db="EMBL/GenBank/DDBJ databases">
        <title>Annotation of Gaeumannomyces graminis var. tritici R3-111a-1.</title>
        <authorList>
            <consortium name="The Broad Institute Genome Sequencing Platform"/>
            <person name="Ma L.-J."/>
            <person name="Dead R."/>
            <person name="Young S.K."/>
            <person name="Zeng Q."/>
            <person name="Gargeya S."/>
            <person name="Fitzgerald M."/>
            <person name="Haas B."/>
            <person name="Abouelleil A."/>
            <person name="Alvarado L."/>
            <person name="Arachchi H.M."/>
            <person name="Berlin A."/>
            <person name="Brown A."/>
            <person name="Chapman S.B."/>
            <person name="Chen Z."/>
            <person name="Dunbar C."/>
            <person name="Freedman E."/>
            <person name="Gearin G."/>
            <person name="Gellesch M."/>
            <person name="Goldberg J."/>
            <person name="Griggs A."/>
            <person name="Gujja S."/>
            <person name="Heiman D."/>
            <person name="Howarth C."/>
            <person name="Larson L."/>
            <person name="Lui A."/>
            <person name="MacDonald P.J.P."/>
            <person name="Mehta T."/>
            <person name="Montmayeur A."/>
            <person name="Murphy C."/>
            <person name="Neiman D."/>
            <person name="Pearson M."/>
            <person name="Priest M."/>
            <person name="Roberts A."/>
            <person name="Saif S."/>
            <person name="Shea T."/>
            <person name="Shenoy N."/>
            <person name="Sisk P."/>
            <person name="Stolte C."/>
            <person name="Sykes S."/>
            <person name="Yandava C."/>
            <person name="Wortman J."/>
            <person name="Nusbaum C."/>
            <person name="Birren B."/>
        </authorList>
    </citation>
    <scope>NUCLEOTIDE SEQUENCE</scope>
    <source>
        <strain evidence="2">R3-111a-1</strain>
    </source>
</reference>
<reference evidence="2" key="2">
    <citation type="submission" date="2010-07" db="EMBL/GenBank/DDBJ databases">
        <authorList>
            <consortium name="The Broad Institute Genome Sequencing Platform"/>
            <consortium name="Broad Institute Genome Sequencing Center for Infectious Disease"/>
            <person name="Ma L.-J."/>
            <person name="Dead R."/>
            <person name="Young S."/>
            <person name="Zeng Q."/>
            <person name="Koehrsen M."/>
            <person name="Alvarado L."/>
            <person name="Berlin A."/>
            <person name="Chapman S.B."/>
            <person name="Chen Z."/>
            <person name="Freedman E."/>
            <person name="Gellesch M."/>
            <person name="Goldberg J."/>
            <person name="Griggs A."/>
            <person name="Gujja S."/>
            <person name="Heilman E.R."/>
            <person name="Heiman D."/>
            <person name="Hepburn T."/>
            <person name="Howarth C."/>
            <person name="Jen D."/>
            <person name="Larson L."/>
            <person name="Mehta T."/>
            <person name="Neiman D."/>
            <person name="Pearson M."/>
            <person name="Roberts A."/>
            <person name="Saif S."/>
            <person name="Shea T."/>
            <person name="Shenoy N."/>
            <person name="Sisk P."/>
            <person name="Stolte C."/>
            <person name="Sykes S."/>
            <person name="Walk T."/>
            <person name="White J."/>
            <person name="Yandava C."/>
            <person name="Haas B."/>
            <person name="Nusbaum C."/>
            <person name="Birren B."/>
        </authorList>
    </citation>
    <scope>NUCLEOTIDE SEQUENCE</scope>
    <source>
        <strain evidence="2">R3-111a-1</strain>
    </source>
</reference>
<proteinExistence type="predicted"/>
<dbReference type="EnsemblFungi" id="EJT69056">
    <property type="protein sequence ID" value="EJT69056"/>
    <property type="gene ID" value="GGTG_13324"/>
</dbReference>
<dbReference type="VEuPathDB" id="FungiDB:GGTG_13324"/>
<accession>J3PIJ5</accession>
<feature type="compositionally biased region" description="Basic and acidic residues" evidence="1">
    <location>
        <begin position="11"/>
        <end position="21"/>
    </location>
</feature>
<name>J3PIJ5_GAET3</name>
<sequence>MPTLLAYAAWEDAKPSGEPSDKPSFNTSISSQGAAYFDEAAEEEGNADALSPLLPKQPATGPEASRTFIERIPLGGAGGGKDSEAAADRGTTLAPLRTAGRRSGTRFGSGVHVPPPQILSWQLCESV</sequence>
<dbReference type="AlphaFoldDB" id="J3PIJ5"/>
<organism evidence="2">
    <name type="scientific">Gaeumannomyces tritici (strain R3-111a-1)</name>
    <name type="common">Wheat and barley take-all root rot fungus</name>
    <name type="synonym">Gaeumannomyces graminis var. tritici</name>
    <dbReference type="NCBI Taxonomy" id="644352"/>
    <lineage>
        <taxon>Eukaryota</taxon>
        <taxon>Fungi</taxon>
        <taxon>Dikarya</taxon>
        <taxon>Ascomycota</taxon>
        <taxon>Pezizomycotina</taxon>
        <taxon>Sordariomycetes</taxon>
        <taxon>Sordariomycetidae</taxon>
        <taxon>Magnaporthales</taxon>
        <taxon>Magnaporthaceae</taxon>
        <taxon>Gaeumannomyces</taxon>
    </lineage>
</organism>
<protein>
    <submittedName>
        <fullName evidence="2 3">Uncharacterized protein</fullName>
    </submittedName>
</protein>
<reference evidence="4" key="1">
    <citation type="submission" date="2010-07" db="EMBL/GenBank/DDBJ databases">
        <title>The genome sequence of Gaeumannomyces graminis var. tritici strain R3-111a-1.</title>
        <authorList>
            <consortium name="The Broad Institute Genome Sequencing Platform"/>
            <person name="Ma L.-J."/>
            <person name="Dead R."/>
            <person name="Young S."/>
            <person name="Zeng Q."/>
            <person name="Koehrsen M."/>
            <person name="Alvarado L."/>
            <person name="Berlin A."/>
            <person name="Chapman S.B."/>
            <person name="Chen Z."/>
            <person name="Freedman E."/>
            <person name="Gellesch M."/>
            <person name="Goldberg J."/>
            <person name="Griggs A."/>
            <person name="Gujja S."/>
            <person name="Heilman E.R."/>
            <person name="Heiman D."/>
            <person name="Hepburn T."/>
            <person name="Howarth C."/>
            <person name="Jen D."/>
            <person name="Larson L."/>
            <person name="Mehta T."/>
            <person name="Neiman D."/>
            <person name="Pearson M."/>
            <person name="Roberts A."/>
            <person name="Saif S."/>
            <person name="Shea T."/>
            <person name="Shenoy N."/>
            <person name="Sisk P."/>
            <person name="Stolte C."/>
            <person name="Sykes S."/>
            <person name="Walk T."/>
            <person name="White J."/>
            <person name="Yandava C."/>
            <person name="Haas B."/>
            <person name="Nusbaum C."/>
            <person name="Birren B."/>
        </authorList>
    </citation>
    <scope>NUCLEOTIDE SEQUENCE [LARGE SCALE GENOMIC DNA]</scope>
    <source>
        <strain evidence="4">R3-111a-1</strain>
    </source>
</reference>
<reference evidence="3" key="4">
    <citation type="journal article" date="2015" name="G3 (Bethesda)">
        <title>Genome sequences of three phytopathogenic species of the Magnaporthaceae family of fungi.</title>
        <authorList>
            <person name="Okagaki L.H."/>
            <person name="Nunes C.C."/>
            <person name="Sailsbery J."/>
            <person name="Clay B."/>
            <person name="Brown D."/>
            <person name="John T."/>
            <person name="Oh Y."/>
            <person name="Young N."/>
            <person name="Fitzgerald M."/>
            <person name="Haas B.J."/>
            <person name="Zeng Q."/>
            <person name="Young S."/>
            <person name="Adiconis X."/>
            <person name="Fan L."/>
            <person name="Levin J.Z."/>
            <person name="Mitchell T.K."/>
            <person name="Okubara P.A."/>
            <person name="Farman M.L."/>
            <person name="Kohn L.M."/>
            <person name="Birren B."/>
            <person name="Ma L.-J."/>
            <person name="Dean R.A."/>
        </authorList>
    </citation>
    <scope>NUCLEOTIDE SEQUENCE</scope>
    <source>
        <strain evidence="3">R3-111a-1</strain>
    </source>
</reference>
<dbReference type="RefSeq" id="XP_009229494.1">
    <property type="nucleotide sequence ID" value="XM_009231230.1"/>
</dbReference>
<feature type="compositionally biased region" description="Polar residues" evidence="1">
    <location>
        <begin position="23"/>
        <end position="33"/>
    </location>
</feature>
<dbReference type="GeneID" id="20353782"/>
<dbReference type="HOGENOM" id="CLU_1970706_0_0_1"/>
<dbReference type="Proteomes" id="UP000006039">
    <property type="component" value="Unassembled WGS sequence"/>
</dbReference>
<feature type="region of interest" description="Disordered" evidence="1">
    <location>
        <begin position="10"/>
        <end position="115"/>
    </location>
</feature>
<gene>
    <name evidence="3" type="primary">20353782</name>
    <name evidence="2" type="ORF">GGTG_13324</name>
</gene>
<keyword evidence="4" id="KW-1185">Reference proteome</keyword>